<sequence length="156" mass="18327">MKIRLCNINDKENWIRLNRAFMAYELSDEGFWNNADTISDEQFGIVFEEALNNPELITMMMIEQDNETVGFANLMTIFSVWAHGKALVLDDLFLLECCRGKGLGREALKYIENFAEDNGYKRLQFQSEFSNPDAYAFYTKLGYKSEDMHFFVRYFN</sequence>
<dbReference type="EMBL" id="VLKH01000001">
    <property type="protein sequence ID" value="TWH83764.1"/>
    <property type="molecule type" value="Genomic_DNA"/>
</dbReference>
<dbReference type="GO" id="GO:0008080">
    <property type="term" value="F:N-acetyltransferase activity"/>
    <property type="evidence" value="ECO:0007669"/>
    <property type="project" value="UniProtKB-ARBA"/>
</dbReference>
<dbReference type="InterPro" id="IPR000182">
    <property type="entry name" value="GNAT_dom"/>
</dbReference>
<dbReference type="Pfam" id="PF00583">
    <property type="entry name" value="Acetyltransf_1"/>
    <property type="match status" value="1"/>
</dbReference>
<accession>A0A562JLS1</accession>
<name>A0A562JLS1_9FIRM</name>
<reference evidence="4 5" key="1">
    <citation type="submission" date="2019-07" db="EMBL/GenBank/DDBJ databases">
        <title>Genomic Encyclopedia of Type Strains, Phase I: the one thousand microbial genomes (KMG-I) project.</title>
        <authorList>
            <person name="Kyrpides N."/>
        </authorList>
    </citation>
    <scope>NUCLEOTIDE SEQUENCE [LARGE SCALE GENOMIC DNA]</scope>
    <source>
        <strain evidence="4 5">DSM 13558</strain>
    </source>
</reference>
<evidence type="ECO:0000256" key="1">
    <source>
        <dbReference type="ARBA" id="ARBA00022679"/>
    </source>
</evidence>
<evidence type="ECO:0000313" key="5">
    <source>
        <dbReference type="Proteomes" id="UP000315343"/>
    </source>
</evidence>
<protein>
    <submittedName>
        <fullName evidence="4">Acetyltransferase (GNAT) family protein</fullName>
    </submittedName>
</protein>
<dbReference type="Gene3D" id="3.40.630.30">
    <property type="match status" value="1"/>
</dbReference>
<dbReference type="AlphaFoldDB" id="A0A562JLS1"/>
<organism evidence="4 5">
    <name type="scientific">Sedimentibacter saalensis</name>
    <dbReference type="NCBI Taxonomy" id="130788"/>
    <lineage>
        <taxon>Bacteria</taxon>
        <taxon>Bacillati</taxon>
        <taxon>Bacillota</taxon>
        <taxon>Tissierellia</taxon>
        <taxon>Sedimentibacter</taxon>
    </lineage>
</organism>
<dbReference type="RefSeq" id="WP_170226074.1">
    <property type="nucleotide sequence ID" value="NZ_DAMBUX010000009.1"/>
</dbReference>
<keyword evidence="5" id="KW-1185">Reference proteome</keyword>
<evidence type="ECO:0000313" key="4">
    <source>
        <dbReference type="EMBL" id="TWH83764.1"/>
    </source>
</evidence>
<comment type="caution">
    <text evidence="4">The sequence shown here is derived from an EMBL/GenBank/DDBJ whole genome shotgun (WGS) entry which is preliminary data.</text>
</comment>
<dbReference type="PROSITE" id="PS51186">
    <property type="entry name" value="GNAT"/>
    <property type="match status" value="1"/>
</dbReference>
<evidence type="ECO:0000259" key="3">
    <source>
        <dbReference type="PROSITE" id="PS51186"/>
    </source>
</evidence>
<dbReference type="InterPro" id="IPR051016">
    <property type="entry name" value="Diverse_Substrate_AcTransf"/>
</dbReference>
<dbReference type="Proteomes" id="UP000315343">
    <property type="component" value="Unassembled WGS sequence"/>
</dbReference>
<proteinExistence type="predicted"/>
<dbReference type="CDD" id="cd04301">
    <property type="entry name" value="NAT_SF"/>
    <property type="match status" value="1"/>
</dbReference>
<gene>
    <name evidence="4" type="ORF">LY60_00376</name>
</gene>
<dbReference type="PANTHER" id="PTHR10545">
    <property type="entry name" value="DIAMINE N-ACETYLTRANSFERASE"/>
    <property type="match status" value="1"/>
</dbReference>
<keyword evidence="2" id="KW-0012">Acyltransferase</keyword>
<feature type="domain" description="N-acetyltransferase" evidence="3">
    <location>
        <begin position="1"/>
        <end position="156"/>
    </location>
</feature>
<dbReference type="PANTHER" id="PTHR10545:SF29">
    <property type="entry name" value="GH14572P-RELATED"/>
    <property type="match status" value="1"/>
</dbReference>
<evidence type="ECO:0000256" key="2">
    <source>
        <dbReference type="ARBA" id="ARBA00023315"/>
    </source>
</evidence>
<dbReference type="SUPFAM" id="SSF55729">
    <property type="entry name" value="Acyl-CoA N-acyltransferases (Nat)"/>
    <property type="match status" value="1"/>
</dbReference>
<keyword evidence="1 4" id="KW-0808">Transferase</keyword>
<dbReference type="InterPro" id="IPR016181">
    <property type="entry name" value="Acyl_CoA_acyltransferase"/>
</dbReference>